<dbReference type="Gene3D" id="2.40.50.100">
    <property type="match status" value="1"/>
</dbReference>
<dbReference type="Gene3D" id="1.10.287.470">
    <property type="entry name" value="Helix hairpin bin"/>
    <property type="match status" value="1"/>
</dbReference>
<accession>A0ABT3MP02</accession>
<protein>
    <submittedName>
        <fullName evidence="3">Efflux RND transporter periplasmic adaptor subunit</fullName>
    </submittedName>
</protein>
<evidence type="ECO:0000256" key="1">
    <source>
        <dbReference type="ARBA" id="ARBA00009477"/>
    </source>
</evidence>
<sequence>MKPNSLARFVRTVTMATVSLSFLTACSEPVEQEVSVVRPVKLFEVVNQRSQNLREFPAIVAASEEASISFRIPGELIEFPATPAMIVEKGQLLAKLDDRDLRNEVAALQADYDLAASDFHRIQSLRDKKMVSQSDFDNASTRLKASRVKLQLAKDRLSDTVLTAPFAGRIAQTLVENYQSVQAQQPVLILQDHHTLDVSIQVPESILTRVKEDRIDPAYQPVVTFAGSPSGSNGTEYKVSYKEHATKVTPGTQSYEVTFSMPAPQSFTVYPGMGATMAIDIPRAMGNDSSASEFIVPMTAVLKDDSSGQYQAWVYNAETGTVTPRSVTVGRITHSGITVTSGLEDGEQIISAGLNRLRAGMEVKPLERERGV</sequence>
<organism evidence="3 4">
    <name type="scientific">Endozoicomonas gorgoniicola</name>
    <dbReference type="NCBI Taxonomy" id="1234144"/>
    <lineage>
        <taxon>Bacteria</taxon>
        <taxon>Pseudomonadati</taxon>
        <taxon>Pseudomonadota</taxon>
        <taxon>Gammaproteobacteria</taxon>
        <taxon>Oceanospirillales</taxon>
        <taxon>Endozoicomonadaceae</taxon>
        <taxon>Endozoicomonas</taxon>
    </lineage>
</organism>
<dbReference type="Pfam" id="PF25893">
    <property type="entry name" value="HH_CzcB"/>
    <property type="match status" value="1"/>
</dbReference>
<dbReference type="InterPro" id="IPR006143">
    <property type="entry name" value="RND_pump_MFP"/>
</dbReference>
<dbReference type="EMBL" id="JAPFCC010000001">
    <property type="protein sequence ID" value="MCW7551103.1"/>
    <property type="molecule type" value="Genomic_DNA"/>
</dbReference>
<keyword evidence="4" id="KW-1185">Reference proteome</keyword>
<dbReference type="Proteomes" id="UP001209854">
    <property type="component" value="Unassembled WGS sequence"/>
</dbReference>
<dbReference type="Gene3D" id="2.40.420.20">
    <property type="match status" value="1"/>
</dbReference>
<comment type="similarity">
    <text evidence="1">Belongs to the membrane fusion protein (MFP) (TC 8.A.1) family.</text>
</comment>
<dbReference type="PANTHER" id="PTHR30469">
    <property type="entry name" value="MULTIDRUG RESISTANCE PROTEIN MDTA"/>
    <property type="match status" value="1"/>
</dbReference>
<comment type="caution">
    <text evidence="3">The sequence shown here is derived from an EMBL/GenBank/DDBJ whole genome shotgun (WGS) entry which is preliminary data.</text>
</comment>
<evidence type="ECO:0000259" key="2">
    <source>
        <dbReference type="Pfam" id="PF25893"/>
    </source>
</evidence>
<feature type="domain" description="CzcB-like alpha-helical hairpin" evidence="2">
    <location>
        <begin position="100"/>
        <end position="158"/>
    </location>
</feature>
<dbReference type="InterPro" id="IPR058648">
    <property type="entry name" value="HH_CzcB-like"/>
</dbReference>
<gene>
    <name evidence="3" type="ORF">NX722_00200</name>
</gene>
<dbReference type="RefSeq" id="WP_262566179.1">
    <property type="nucleotide sequence ID" value="NZ_JAPFCC010000001.1"/>
</dbReference>
<evidence type="ECO:0000313" key="3">
    <source>
        <dbReference type="EMBL" id="MCW7551103.1"/>
    </source>
</evidence>
<name>A0ABT3MP02_9GAMM</name>
<dbReference type="PROSITE" id="PS51257">
    <property type="entry name" value="PROKAR_LIPOPROTEIN"/>
    <property type="match status" value="1"/>
</dbReference>
<dbReference type="PANTHER" id="PTHR30469:SF20">
    <property type="entry name" value="EFFLUX RND TRANSPORTER PERIPLASMIC ADAPTOR SUBUNIT"/>
    <property type="match status" value="1"/>
</dbReference>
<dbReference type="Gene3D" id="2.40.30.170">
    <property type="match status" value="1"/>
</dbReference>
<evidence type="ECO:0000313" key="4">
    <source>
        <dbReference type="Proteomes" id="UP001209854"/>
    </source>
</evidence>
<reference evidence="3 4" key="1">
    <citation type="submission" date="2022-10" db="EMBL/GenBank/DDBJ databases">
        <title>High-quality genome sequences of two octocoral-associated bacteria, Endozoicomonas euniceicola EF212 and Endozoicomonas gorgoniicola PS125.</title>
        <authorList>
            <person name="Chiou Y.-J."/>
            <person name="Chen Y.-H."/>
        </authorList>
    </citation>
    <scope>NUCLEOTIDE SEQUENCE [LARGE SCALE GENOMIC DNA]</scope>
    <source>
        <strain evidence="3 4">PS125</strain>
    </source>
</reference>
<dbReference type="NCBIfam" id="TIGR01730">
    <property type="entry name" value="RND_mfp"/>
    <property type="match status" value="1"/>
</dbReference>
<proteinExistence type="inferred from homology"/>
<dbReference type="SUPFAM" id="SSF111369">
    <property type="entry name" value="HlyD-like secretion proteins"/>
    <property type="match status" value="1"/>
</dbReference>